<evidence type="ECO:0000313" key="2">
    <source>
        <dbReference type="Proteomes" id="UP001596312"/>
    </source>
</evidence>
<organism evidence="1 2">
    <name type="scientific">Halalkalicoccus tibetensis</name>
    <dbReference type="NCBI Taxonomy" id="175632"/>
    <lineage>
        <taxon>Archaea</taxon>
        <taxon>Methanobacteriati</taxon>
        <taxon>Methanobacteriota</taxon>
        <taxon>Stenosarchaea group</taxon>
        <taxon>Halobacteria</taxon>
        <taxon>Halobacteriales</taxon>
        <taxon>Halococcaceae</taxon>
        <taxon>Halalkalicoccus</taxon>
    </lineage>
</organism>
<name>A0ABD5V0M8_9EURY</name>
<evidence type="ECO:0000313" key="1">
    <source>
        <dbReference type="EMBL" id="MFC6904977.1"/>
    </source>
</evidence>
<proteinExistence type="predicted"/>
<dbReference type="Proteomes" id="UP001596312">
    <property type="component" value="Unassembled WGS sequence"/>
</dbReference>
<accession>A0ABD5V0M8</accession>
<sequence length="472" mass="52578">MSALRWLEEHRSLPGPLAGIDSGTTLLRALSRYHYGEDIPALGLAPQRAASILPYGNYLPEGARQVLYRRGTAAEAIDPDALGDVDVGALRRWAADRYPERGYPAVMVGSANGAAVHLAALLGIPWLPQTFLLPVRRDVDPNEPKEDLEWGREHARALLEANPDVELHQAFDPNQDQLTLARAAYFRVKSRRLGPAYEEFLDAVLEPGGTVILVDCELEWPTTRVDDRHVFQFGAPGGLPPEEYREGSERVRAFLERHGDGRRMWDAPAADEQSTEAEWGFEPALGTDVERVADERGYDVRRLSFKGSNELSGLVADFYRDQYRRRGIGGDRLLVGSFALLQPWWALRTGSVPYWMTFNAGPDADSLEGYLDAADPYEAIDLTPVSNGVRAAGQAPVERWRSLLARAERQGQFLGVDPSKYPADFGTYYRYHAALPEAIPDRHPMPAPVDLGAFEAFVEDPPREYPVEWTEG</sequence>
<dbReference type="RefSeq" id="WP_340603492.1">
    <property type="nucleotide sequence ID" value="NZ_JBBMXV010000002.1"/>
</dbReference>
<comment type="caution">
    <text evidence="1">The sequence shown here is derived from an EMBL/GenBank/DDBJ whole genome shotgun (WGS) entry which is preliminary data.</text>
</comment>
<keyword evidence="2" id="KW-1185">Reference proteome</keyword>
<gene>
    <name evidence="1" type="ORF">ACFQGH_07145</name>
</gene>
<protein>
    <submittedName>
        <fullName evidence="1">Uncharacterized protein</fullName>
    </submittedName>
</protein>
<dbReference type="EMBL" id="JBHSXQ010000002">
    <property type="protein sequence ID" value="MFC6904977.1"/>
    <property type="molecule type" value="Genomic_DNA"/>
</dbReference>
<reference evidence="1 2" key="1">
    <citation type="journal article" date="2019" name="Int. J. Syst. Evol. Microbiol.">
        <title>The Global Catalogue of Microorganisms (GCM) 10K type strain sequencing project: providing services to taxonomists for standard genome sequencing and annotation.</title>
        <authorList>
            <consortium name="The Broad Institute Genomics Platform"/>
            <consortium name="The Broad Institute Genome Sequencing Center for Infectious Disease"/>
            <person name="Wu L."/>
            <person name="Ma J."/>
        </authorList>
    </citation>
    <scope>NUCLEOTIDE SEQUENCE [LARGE SCALE GENOMIC DNA]</scope>
    <source>
        <strain evidence="1 2">CGMCC 1.3240</strain>
    </source>
</reference>
<dbReference type="AlphaFoldDB" id="A0ABD5V0M8"/>